<feature type="non-terminal residue" evidence="1">
    <location>
        <position position="1"/>
    </location>
</feature>
<sequence>DHLDEFNTILIDLEYLDVDIDDEDKAVLLVISLHASYKHFKEVMLYDNRETLSFDDVKYALLFKQKYDDDVESKSGGGRSSDRGESSN</sequence>
<comment type="caution">
    <text evidence="1">The sequence shown here is derived from an EMBL/GenBank/DDBJ whole genome shotgun (WGS) entry which is preliminary data.</text>
</comment>
<dbReference type="AlphaFoldDB" id="A0A699SV15"/>
<dbReference type="EMBL" id="BKCJ011185176">
    <property type="protein sequence ID" value="GFD00486.1"/>
    <property type="molecule type" value="Genomic_DNA"/>
</dbReference>
<reference evidence="1" key="1">
    <citation type="journal article" date="2019" name="Sci. Rep.">
        <title>Draft genome of Tanacetum cinerariifolium, the natural source of mosquito coil.</title>
        <authorList>
            <person name="Yamashiro T."/>
            <person name="Shiraishi A."/>
            <person name="Satake H."/>
            <person name="Nakayama K."/>
        </authorList>
    </citation>
    <scope>NUCLEOTIDE SEQUENCE</scope>
</reference>
<name>A0A699SV15_TANCI</name>
<accession>A0A699SV15</accession>
<organism evidence="1">
    <name type="scientific">Tanacetum cinerariifolium</name>
    <name type="common">Dalmatian daisy</name>
    <name type="synonym">Chrysanthemum cinerariifolium</name>
    <dbReference type="NCBI Taxonomy" id="118510"/>
    <lineage>
        <taxon>Eukaryota</taxon>
        <taxon>Viridiplantae</taxon>
        <taxon>Streptophyta</taxon>
        <taxon>Embryophyta</taxon>
        <taxon>Tracheophyta</taxon>
        <taxon>Spermatophyta</taxon>
        <taxon>Magnoliopsida</taxon>
        <taxon>eudicotyledons</taxon>
        <taxon>Gunneridae</taxon>
        <taxon>Pentapetalae</taxon>
        <taxon>asterids</taxon>
        <taxon>campanulids</taxon>
        <taxon>Asterales</taxon>
        <taxon>Asteraceae</taxon>
        <taxon>Asteroideae</taxon>
        <taxon>Anthemideae</taxon>
        <taxon>Anthemidinae</taxon>
        <taxon>Tanacetum</taxon>
    </lineage>
</organism>
<evidence type="ECO:0000313" key="1">
    <source>
        <dbReference type="EMBL" id="GFD00486.1"/>
    </source>
</evidence>
<gene>
    <name evidence="1" type="ORF">Tci_872455</name>
</gene>
<dbReference type="Pfam" id="PF14223">
    <property type="entry name" value="Retrotran_gag_2"/>
    <property type="match status" value="1"/>
</dbReference>
<protein>
    <submittedName>
        <fullName evidence="1">Retrovirus-related Pol polyprotein from transposon TNT 1-94</fullName>
    </submittedName>
</protein>
<proteinExistence type="predicted"/>